<evidence type="ECO:0000313" key="1">
    <source>
        <dbReference type="EMBL" id="MDM7646807.1"/>
    </source>
</evidence>
<accession>A0ABT7RZS4</accession>
<comment type="caution">
    <text evidence="1">The sequence shown here is derived from an EMBL/GenBank/DDBJ whole genome shotgun (WGS) entry which is preliminary data.</text>
</comment>
<gene>
    <name evidence="1" type="ORF">QUE93_07235</name>
</gene>
<dbReference type="Proteomes" id="UP001242903">
    <property type="component" value="Unassembled WGS sequence"/>
</dbReference>
<keyword evidence="2" id="KW-1185">Reference proteome</keyword>
<proteinExistence type="predicted"/>
<organism evidence="1 2">
    <name type="scientific">Leuconostoc falkenbergense</name>
    <dbReference type="NCBI Taxonomy" id="2766470"/>
    <lineage>
        <taxon>Bacteria</taxon>
        <taxon>Bacillati</taxon>
        <taxon>Bacillota</taxon>
        <taxon>Bacilli</taxon>
        <taxon>Lactobacillales</taxon>
        <taxon>Lactobacillaceae</taxon>
        <taxon>Leuconostoc</taxon>
    </lineage>
</organism>
<reference evidence="1 2" key="1">
    <citation type="submission" date="2023-06" db="EMBL/GenBank/DDBJ databases">
        <title>Draft Genome Sequences of lactic acid bacteria strains isolated from fermented milk products.</title>
        <authorList>
            <person name="Elcheninov A.G."/>
            <person name="Klyukina A."/>
            <person name="Zayulina K.S."/>
            <person name="Gavirova L.A."/>
            <person name="Shcherbakova P.A."/>
            <person name="Shestakov A.I."/>
            <person name="Kublanov I.V."/>
            <person name="Kochetkova T.V."/>
        </authorList>
    </citation>
    <scope>NUCLEOTIDE SEQUENCE [LARGE SCALE GENOMIC DNA]</scope>
    <source>
        <strain evidence="1 2">TOM.81</strain>
    </source>
</reference>
<dbReference type="InterPro" id="IPR008840">
    <property type="entry name" value="Sipho_Gp157"/>
</dbReference>
<dbReference type="EMBL" id="JAUCAQ010000014">
    <property type="protein sequence ID" value="MDM7646807.1"/>
    <property type="molecule type" value="Genomic_DNA"/>
</dbReference>
<dbReference type="Pfam" id="PF05565">
    <property type="entry name" value="Sipho_Gp157"/>
    <property type="match status" value="1"/>
</dbReference>
<name>A0ABT7RZS4_9LACO</name>
<sequence>MPTLSELTDFEIKLKKMLEDEQIDTQTFEDTVASLDKNAKIDGLYSVATNIQETIDILTARIKMNQERVKSEKKSLERLLNYVAFVMEKAGVKELRTHTSLFTIRRSVAVEIDPETSRIPDEFINVKETKTPDKAKLKALINTGGKVKGVTVIERTHAQVK</sequence>
<evidence type="ECO:0000313" key="2">
    <source>
        <dbReference type="Proteomes" id="UP001242903"/>
    </source>
</evidence>
<dbReference type="RefSeq" id="WP_289456648.1">
    <property type="nucleotide sequence ID" value="NZ_JAUCAQ010000014.1"/>
</dbReference>
<protein>
    <submittedName>
        <fullName evidence="1">Siphovirus Gp157 family protein</fullName>
    </submittedName>
</protein>